<name>A0A0E3UPB8_9GAMM</name>
<organism evidence="3 4">
    <name type="scientific">Pseudoxanthomonas suwonensis</name>
    <dbReference type="NCBI Taxonomy" id="314722"/>
    <lineage>
        <taxon>Bacteria</taxon>
        <taxon>Pseudomonadati</taxon>
        <taxon>Pseudomonadota</taxon>
        <taxon>Gammaproteobacteria</taxon>
        <taxon>Lysobacterales</taxon>
        <taxon>Lysobacteraceae</taxon>
        <taxon>Pseudoxanthomonas</taxon>
    </lineage>
</organism>
<dbReference type="OrthoDB" id="6047015at2"/>
<evidence type="ECO:0000256" key="1">
    <source>
        <dbReference type="SAM" id="MobiDB-lite"/>
    </source>
</evidence>
<gene>
    <name evidence="3" type="ORF">WQ53_13840</name>
</gene>
<reference evidence="3 4" key="1">
    <citation type="journal article" date="2015" name="Genome Announc.">
        <title>Complete Genome Sequence of Pseudoxanthomonas suwonensis Strain J1, a Cellulose-Degrading Bacterium Isolated from Leaf- and Wood-Enriched Soil.</title>
        <authorList>
            <person name="Hou L."/>
            <person name="Jiang J."/>
            <person name="Xu Z."/>
            <person name="Zhou Y."/>
            <person name="Leung F.C."/>
        </authorList>
    </citation>
    <scope>NUCLEOTIDE SEQUENCE [LARGE SCALE GENOMIC DNA]</scope>
    <source>
        <strain evidence="3 4">J1</strain>
    </source>
</reference>
<dbReference type="Proteomes" id="UP000033067">
    <property type="component" value="Chromosome"/>
</dbReference>
<proteinExistence type="predicted"/>
<dbReference type="RefSeq" id="WP_052633284.1">
    <property type="nucleotide sequence ID" value="NZ_CP011144.1"/>
</dbReference>
<dbReference type="Pfam" id="PF20101">
    <property type="entry name" value="DUF6491"/>
    <property type="match status" value="1"/>
</dbReference>
<sequence length="161" mass="17604">MKRLLSVLMLAMVMTVGLGACSSTPRATPAERLAFYEAHAGEPVRSFRLFGRLNGWTPLGNNALVVWTRPNEAWLLDVTSCQDLQFAVSISISNFANTVTAGFDTVTPHGPGMSQVGRIPCRITQIRPIDTRALNQSREEIREANSETRTDPPPAENPPAN</sequence>
<evidence type="ECO:0000313" key="3">
    <source>
        <dbReference type="EMBL" id="AKC87675.1"/>
    </source>
</evidence>
<keyword evidence="2" id="KW-0732">Signal</keyword>
<evidence type="ECO:0008006" key="5">
    <source>
        <dbReference type="Google" id="ProtNLM"/>
    </source>
</evidence>
<feature type="compositionally biased region" description="Pro residues" evidence="1">
    <location>
        <begin position="151"/>
        <end position="161"/>
    </location>
</feature>
<dbReference type="PATRIC" id="fig|314722.6.peg.3004"/>
<feature type="chain" id="PRO_5002413385" description="Lipoprotein" evidence="2">
    <location>
        <begin position="21"/>
        <end position="161"/>
    </location>
</feature>
<keyword evidence="4" id="KW-1185">Reference proteome</keyword>
<accession>A0A0E3UPB8</accession>
<dbReference type="KEGG" id="psuw:WQ53_13840"/>
<feature type="signal peptide" evidence="2">
    <location>
        <begin position="1"/>
        <end position="20"/>
    </location>
</feature>
<feature type="region of interest" description="Disordered" evidence="1">
    <location>
        <begin position="132"/>
        <end position="161"/>
    </location>
</feature>
<evidence type="ECO:0000256" key="2">
    <source>
        <dbReference type="SAM" id="SignalP"/>
    </source>
</evidence>
<feature type="compositionally biased region" description="Basic and acidic residues" evidence="1">
    <location>
        <begin position="137"/>
        <end position="150"/>
    </location>
</feature>
<evidence type="ECO:0000313" key="4">
    <source>
        <dbReference type="Proteomes" id="UP000033067"/>
    </source>
</evidence>
<protein>
    <recommendedName>
        <fullName evidence="5">Lipoprotein</fullName>
    </recommendedName>
</protein>
<dbReference type="AlphaFoldDB" id="A0A0E3UPB8"/>
<dbReference type="EMBL" id="CP011144">
    <property type="protein sequence ID" value="AKC87675.1"/>
    <property type="molecule type" value="Genomic_DNA"/>
</dbReference>
<dbReference type="PROSITE" id="PS51257">
    <property type="entry name" value="PROKAR_LIPOPROTEIN"/>
    <property type="match status" value="1"/>
</dbReference>
<dbReference type="InterPro" id="IPR045500">
    <property type="entry name" value="DUF6491"/>
</dbReference>